<keyword evidence="2" id="KW-1185">Reference proteome</keyword>
<dbReference type="AlphaFoldDB" id="A0A9P5YE52"/>
<sequence>MKRVRRSWPTPTSKVFENMEEVSTTFHGRGFPRKAPFLLSIMASTGPRCPRTIDGQNEPFPGCLEGKGRCFVRTSLGSALFAGLKGQMYLFFFGASAHRPTVML</sequence>
<protein>
    <submittedName>
        <fullName evidence="1">Uncharacterized protein</fullName>
    </submittedName>
</protein>
<dbReference type="EMBL" id="MU150239">
    <property type="protein sequence ID" value="KAF9467010.1"/>
    <property type="molecule type" value="Genomic_DNA"/>
</dbReference>
<accession>A0A9P5YE52</accession>
<evidence type="ECO:0000313" key="2">
    <source>
        <dbReference type="Proteomes" id="UP000807353"/>
    </source>
</evidence>
<organism evidence="1 2">
    <name type="scientific">Collybia nuda</name>
    <dbReference type="NCBI Taxonomy" id="64659"/>
    <lineage>
        <taxon>Eukaryota</taxon>
        <taxon>Fungi</taxon>
        <taxon>Dikarya</taxon>
        <taxon>Basidiomycota</taxon>
        <taxon>Agaricomycotina</taxon>
        <taxon>Agaricomycetes</taxon>
        <taxon>Agaricomycetidae</taxon>
        <taxon>Agaricales</taxon>
        <taxon>Tricholomatineae</taxon>
        <taxon>Clitocybaceae</taxon>
        <taxon>Collybia</taxon>
    </lineage>
</organism>
<gene>
    <name evidence="1" type="ORF">BDZ94DRAFT_1250315</name>
</gene>
<evidence type="ECO:0000313" key="1">
    <source>
        <dbReference type="EMBL" id="KAF9467010.1"/>
    </source>
</evidence>
<comment type="caution">
    <text evidence="1">The sequence shown here is derived from an EMBL/GenBank/DDBJ whole genome shotgun (WGS) entry which is preliminary data.</text>
</comment>
<name>A0A9P5YE52_9AGAR</name>
<dbReference type="Proteomes" id="UP000807353">
    <property type="component" value="Unassembled WGS sequence"/>
</dbReference>
<reference evidence="1" key="1">
    <citation type="submission" date="2020-11" db="EMBL/GenBank/DDBJ databases">
        <authorList>
            <consortium name="DOE Joint Genome Institute"/>
            <person name="Ahrendt S."/>
            <person name="Riley R."/>
            <person name="Andreopoulos W."/>
            <person name="Labutti K."/>
            <person name="Pangilinan J."/>
            <person name="Ruiz-Duenas F.J."/>
            <person name="Barrasa J.M."/>
            <person name="Sanchez-Garcia M."/>
            <person name="Camarero S."/>
            <person name="Miyauchi S."/>
            <person name="Serrano A."/>
            <person name="Linde D."/>
            <person name="Babiker R."/>
            <person name="Drula E."/>
            <person name="Ayuso-Fernandez I."/>
            <person name="Pacheco R."/>
            <person name="Padilla G."/>
            <person name="Ferreira P."/>
            <person name="Barriuso J."/>
            <person name="Kellner H."/>
            <person name="Castanera R."/>
            <person name="Alfaro M."/>
            <person name="Ramirez L."/>
            <person name="Pisabarro A.G."/>
            <person name="Kuo A."/>
            <person name="Tritt A."/>
            <person name="Lipzen A."/>
            <person name="He G."/>
            <person name="Yan M."/>
            <person name="Ng V."/>
            <person name="Cullen D."/>
            <person name="Martin F."/>
            <person name="Rosso M.-N."/>
            <person name="Henrissat B."/>
            <person name="Hibbett D."/>
            <person name="Martinez A.T."/>
            <person name="Grigoriev I.V."/>
        </authorList>
    </citation>
    <scope>NUCLEOTIDE SEQUENCE</scope>
    <source>
        <strain evidence="1">CBS 247.69</strain>
    </source>
</reference>
<proteinExistence type="predicted"/>